<name>A0A0C3BIG4_PILCF</name>
<reference evidence="3 4" key="1">
    <citation type="submission" date="2014-04" db="EMBL/GenBank/DDBJ databases">
        <authorList>
            <consortium name="DOE Joint Genome Institute"/>
            <person name="Kuo A."/>
            <person name="Tarkka M."/>
            <person name="Buscot F."/>
            <person name="Kohler A."/>
            <person name="Nagy L.G."/>
            <person name="Floudas D."/>
            <person name="Copeland A."/>
            <person name="Barry K.W."/>
            <person name="Cichocki N."/>
            <person name="Veneault-Fourrey C."/>
            <person name="LaButti K."/>
            <person name="Lindquist E.A."/>
            <person name="Lipzen A."/>
            <person name="Lundell T."/>
            <person name="Morin E."/>
            <person name="Murat C."/>
            <person name="Sun H."/>
            <person name="Tunlid A."/>
            <person name="Henrissat B."/>
            <person name="Grigoriev I.V."/>
            <person name="Hibbett D.S."/>
            <person name="Martin F."/>
            <person name="Nordberg H.P."/>
            <person name="Cantor M.N."/>
            <person name="Hua S.X."/>
        </authorList>
    </citation>
    <scope>NUCLEOTIDE SEQUENCE [LARGE SCALE GENOMIC DNA]</scope>
    <source>
        <strain evidence="3 4">F 1598</strain>
    </source>
</reference>
<accession>A0A0C3BIG4</accession>
<feature type="domain" description="Ubiquitin-like" evidence="2">
    <location>
        <begin position="45"/>
        <end position="79"/>
    </location>
</feature>
<feature type="compositionally biased region" description="Low complexity" evidence="1">
    <location>
        <begin position="25"/>
        <end position="45"/>
    </location>
</feature>
<feature type="region of interest" description="Disordered" evidence="1">
    <location>
        <begin position="15"/>
        <end position="61"/>
    </location>
</feature>
<dbReference type="InterPro" id="IPR029071">
    <property type="entry name" value="Ubiquitin-like_domsf"/>
</dbReference>
<keyword evidence="4" id="KW-1185">Reference proteome</keyword>
<dbReference type="AlphaFoldDB" id="A0A0C3BIG4"/>
<feature type="compositionally biased region" description="Polar residues" evidence="1">
    <location>
        <begin position="15"/>
        <end position="24"/>
    </location>
</feature>
<dbReference type="PROSITE" id="PS50053">
    <property type="entry name" value="UBIQUITIN_2"/>
    <property type="match status" value="1"/>
</dbReference>
<evidence type="ECO:0000313" key="4">
    <source>
        <dbReference type="Proteomes" id="UP000054166"/>
    </source>
</evidence>
<dbReference type="Gene3D" id="3.10.20.90">
    <property type="entry name" value="Phosphatidylinositol 3-kinase Catalytic Subunit, Chain A, domain 1"/>
    <property type="match status" value="1"/>
</dbReference>
<dbReference type="OrthoDB" id="428577at2759"/>
<dbReference type="SUPFAM" id="SSF54236">
    <property type="entry name" value="Ubiquitin-like"/>
    <property type="match status" value="1"/>
</dbReference>
<evidence type="ECO:0000313" key="3">
    <source>
        <dbReference type="EMBL" id="KIM77122.1"/>
    </source>
</evidence>
<dbReference type="EMBL" id="KN833028">
    <property type="protein sequence ID" value="KIM77122.1"/>
    <property type="molecule type" value="Genomic_DNA"/>
</dbReference>
<dbReference type="HOGENOM" id="CLU_2469887_0_0_1"/>
<proteinExistence type="predicted"/>
<evidence type="ECO:0000259" key="2">
    <source>
        <dbReference type="PROSITE" id="PS50053"/>
    </source>
</evidence>
<organism evidence="3 4">
    <name type="scientific">Piloderma croceum (strain F 1598)</name>
    <dbReference type="NCBI Taxonomy" id="765440"/>
    <lineage>
        <taxon>Eukaryota</taxon>
        <taxon>Fungi</taxon>
        <taxon>Dikarya</taxon>
        <taxon>Basidiomycota</taxon>
        <taxon>Agaricomycotina</taxon>
        <taxon>Agaricomycetes</taxon>
        <taxon>Agaricomycetidae</taxon>
        <taxon>Atheliales</taxon>
        <taxon>Atheliaceae</taxon>
        <taxon>Piloderma</taxon>
    </lineage>
</organism>
<reference evidence="4" key="2">
    <citation type="submission" date="2015-01" db="EMBL/GenBank/DDBJ databases">
        <title>Evolutionary Origins and Diversification of the Mycorrhizal Mutualists.</title>
        <authorList>
            <consortium name="DOE Joint Genome Institute"/>
            <consortium name="Mycorrhizal Genomics Consortium"/>
            <person name="Kohler A."/>
            <person name="Kuo A."/>
            <person name="Nagy L.G."/>
            <person name="Floudas D."/>
            <person name="Copeland A."/>
            <person name="Barry K.W."/>
            <person name="Cichocki N."/>
            <person name="Veneault-Fourrey C."/>
            <person name="LaButti K."/>
            <person name="Lindquist E.A."/>
            <person name="Lipzen A."/>
            <person name="Lundell T."/>
            <person name="Morin E."/>
            <person name="Murat C."/>
            <person name="Riley R."/>
            <person name="Ohm R."/>
            <person name="Sun H."/>
            <person name="Tunlid A."/>
            <person name="Henrissat B."/>
            <person name="Grigoriev I.V."/>
            <person name="Hibbett D.S."/>
            <person name="Martin F."/>
        </authorList>
    </citation>
    <scope>NUCLEOTIDE SEQUENCE [LARGE SCALE GENOMIC DNA]</scope>
    <source>
        <strain evidence="4">F 1598</strain>
    </source>
</reference>
<evidence type="ECO:0000256" key="1">
    <source>
        <dbReference type="SAM" id="MobiDB-lite"/>
    </source>
</evidence>
<dbReference type="InterPro" id="IPR000626">
    <property type="entry name" value="Ubiquitin-like_dom"/>
</dbReference>
<dbReference type="STRING" id="765440.A0A0C3BIG4"/>
<dbReference type="Proteomes" id="UP000054166">
    <property type="component" value="Unassembled WGS sequence"/>
</dbReference>
<dbReference type="InParanoid" id="A0A0C3BIG4"/>
<gene>
    <name evidence="3" type="ORF">PILCRDRAFT_825664</name>
</gene>
<sequence>MVAYLYPFMRCQSNQQCKGENPGQSLPTSNTSSSLASRSRTTGSGQQRLILPGNSSSLEDGRTLSDYNIQRESTLHLVVVSVMVCGFS</sequence>
<protein>
    <recommendedName>
        <fullName evidence="2">Ubiquitin-like domain-containing protein</fullName>
    </recommendedName>
</protein>
<dbReference type="Pfam" id="PF00240">
    <property type="entry name" value="ubiquitin"/>
    <property type="match status" value="1"/>
</dbReference>